<reference evidence="3" key="2">
    <citation type="submission" date="2025-08" db="UniProtKB">
        <authorList>
            <consortium name="Ensembl"/>
        </authorList>
    </citation>
    <scope>IDENTIFICATION</scope>
</reference>
<dbReference type="RefSeq" id="XP_008314851.1">
    <property type="nucleotide sequence ID" value="XM_008316629.3"/>
</dbReference>
<dbReference type="InterPro" id="IPR011990">
    <property type="entry name" value="TPR-like_helical_dom_sf"/>
</dbReference>
<accession>A0A3P8UMM6</accession>
<reference evidence="3" key="3">
    <citation type="submission" date="2025-09" db="UniProtKB">
        <authorList>
            <consortium name="Ensembl"/>
        </authorList>
    </citation>
    <scope>IDENTIFICATION</scope>
</reference>
<dbReference type="PANTHER" id="PTHR24014:SF6">
    <property type="entry name" value="PENTATRICOPEPTIDE REPEAT-CONTAINING PROTEIN 1, MITOCHONDRIAL"/>
    <property type="match status" value="1"/>
</dbReference>
<dbReference type="InParanoid" id="A0A3P8UMM6"/>
<dbReference type="PROSITE" id="PS51375">
    <property type="entry name" value="PPR"/>
    <property type="match status" value="2"/>
</dbReference>
<feature type="compositionally biased region" description="Basic and acidic residues" evidence="2">
    <location>
        <begin position="107"/>
        <end position="121"/>
    </location>
</feature>
<keyword evidence="4" id="KW-1185">Reference proteome</keyword>
<feature type="region of interest" description="Disordered" evidence="2">
    <location>
        <begin position="644"/>
        <end position="697"/>
    </location>
</feature>
<dbReference type="Pfam" id="PF13812">
    <property type="entry name" value="PPR_3"/>
    <property type="match status" value="3"/>
</dbReference>
<dbReference type="STRING" id="244447.ENSCSEP00000003632"/>
<protein>
    <submittedName>
        <fullName evidence="3">Pentatricopeptide repeat domain 1</fullName>
    </submittedName>
</protein>
<dbReference type="Proteomes" id="UP000265120">
    <property type="component" value="Chromosome 9"/>
</dbReference>
<dbReference type="FunCoup" id="A0A3P8UMM6">
    <property type="interactions" value="1554"/>
</dbReference>
<dbReference type="GO" id="GO:0005759">
    <property type="term" value="C:mitochondrial matrix"/>
    <property type="evidence" value="ECO:0007669"/>
    <property type="project" value="TreeGrafter"/>
</dbReference>
<dbReference type="GeneTree" id="ENSGT00940000153974"/>
<dbReference type="KEGG" id="csem:103383492"/>
<dbReference type="FunFam" id="1.25.40.10:FF:000638">
    <property type="entry name" value="Pentatricopeptide repeat domain 1"/>
    <property type="match status" value="1"/>
</dbReference>
<dbReference type="PANTHER" id="PTHR24014">
    <property type="entry name" value="2-OXOGLUTARATE AND IRON-DEPENDENT OXYGENASE DOMAIN-CONTAINING PROTEIN 2"/>
    <property type="match status" value="1"/>
</dbReference>
<dbReference type="AlphaFoldDB" id="A0A3P8UMM6"/>
<dbReference type="Ensembl" id="ENSCSET00000003679.1">
    <property type="protein sequence ID" value="ENSCSEP00000003632.1"/>
    <property type="gene ID" value="ENSCSEG00000002378.1"/>
</dbReference>
<reference evidence="3 4" key="1">
    <citation type="journal article" date="2014" name="Nat. Genet.">
        <title>Whole-genome sequence of a flatfish provides insights into ZW sex chromosome evolution and adaptation to a benthic lifestyle.</title>
        <authorList>
            <person name="Chen S."/>
            <person name="Zhang G."/>
            <person name="Shao C."/>
            <person name="Huang Q."/>
            <person name="Liu G."/>
            <person name="Zhang P."/>
            <person name="Song W."/>
            <person name="An N."/>
            <person name="Chalopin D."/>
            <person name="Volff J.N."/>
            <person name="Hong Y."/>
            <person name="Li Q."/>
            <person name="Sha Z."/>
            <person name="Zhou H."/>
            <person name="Xie M."/>
            <person name="Yu Q."/>
            <person name="Liu Y."/>
            <person name="Xiang H."/>
            <person name="Wang N."/>
            <person name="Wu K."/>
            <person name="Yang C."/>
            <person name="Zhou Q."/>
            <person name="Liao X."/>
            <person name="Yang L."/>
            <person name="Hu Q."/>
            <person name="Zhang J."/>
            <person name="Meng L."/>
            <person name="Jin L."/>
            <person name="Tian Y."/>
            <person name="Lian J."/>
            <person name="Yang J."/>
            <person name="Miao G."/>
            <person name="Liu S."/>
            <person name="Liang Z."/>
            <person name="Yan F."/>
            <person name="Li Y."/>
            <person name="Sun B."/>
            <person name="Zhang H."/>
            <person name="Zhang J."/>
            <person name="Zhu Y."/>
            <person name="Du M."/>
            <person name="Zhao Y."/>
            <person name="Schartl M."/>
            <person name="Tang Q."/>
            <person name="Wang J."/>
        </authorList>
    </citation>
    <scope>NUCLEOTIDE SEQUENCE</scope>
</reference>
<organism evidence="3 4">
    <name type="scientific">Cynoglossus semilaevis</name>
    <name type="common">Tongue sole</name>
    <dbReference type="NCBI Taxonomy" id="244447"/>
    <lineage>
        <taxon>Eukaryota</taxon>
        <taxon>Metazoa</taxon>
        <taxon>Chordata</taxon>
        <taxon>Craniata</taxon>
        <taxon>Vertebrata</taxon>
        <taxon>Euteleostomi</taxon>
        <taxon>Actinopterygii</taxon>
        <taxon>Neopterygii</taxon>
        <taxon>Teleostei</taxon>
        <taxon>Neoteleostei</taxon>
        <taxon>Acanthomorphata</taxon>
        <taxon>Carangaria</taxon>
        <taxon>Pleuronectiformes</taxon>
        <taxon>Pleuronectoidei</taxon>
        <taxon>Cynoglossidae</taxon>
        <taxon>Cynoglossinae</taxon>
        <taxon>Cynoglossus</taxon>
    </lineage>
</organism>
<evidence type="ECO:0000313" key="4">
    <source>
        <dbReference type="Proteomes" id="UP000265120"/>
    </source>
</evidence>
<dbReference type="OMA" id="EHPENTG"/>
<dbReference type="Pfam" id="PF13041">
    <property type="entry name" value="PPR_2"/>
    <property type="match status" value="1"/>
</dbReference>
<dbReference type="FunFam" id="1.25.40.10:FF:001102">
    <property type="entry name" value="Pentatricopeptide repeat domain 1"/>
    <property type="match status" value="1"/>
</dbReference>
<evidence type="ECO:0000256" key="1">
    <source>
        <dbReference type="PROSITE-ProRule" id="PRU00708"/>
    </source>
</evidence>
<dbReference type="GO" id="GO:0042780">
    <property type="term" value="P:tRNA 3'-end processing"/>
    <property type="evidence" value="ECO:0007669"/>
    <property type="project" value="TreeGrafter"/>
</dbReference>
<dbReference type="NCBIfam" id="TIGR00756">
    <property type="entry name" value="PPR"/>
    <property type="match status" value="1"/>
</dbReference>
<dbReference type="GeneID" id="103383492"/>
<dbReference type="OrthoDB" id="185373at2759"/>
<evidence type="ECO:0000256" key="2">
    <source>
        <dbReference type="SAM" id="MobiDB-lite"/>
    </source>
</evidence>
<feature type="region of interest" description="Disordered" evidence="2">
    <location>
        <begin position="107"/>
        <end position="128"/>
    </location>
</feature>
<dbReference type="InterPro" id="IPR002885">
    <property type="entry name" value="PPR_rpt"/>
</dbReference>
<dbReference type="Gene3D" id="1.25.40.10">
    <property type="entry name" value="Tetratricopeptide repeat domain"/>
    <property type="match status" value="3"/>
</dbReference>
<feature type="repeat" description="PPR" evidence="1">
    <location>
        <begin position="282"/>
        <end position="318"/>
    </location>
</feature>
<evidence type="ECO:0000313" key="3">
    <source>
        <dbReference type="Ensembl" id="ENSCSEP00000003632.1"/>
    </source>
</evidence>
<feature type="repeat" description="PPR" evidence="1">
    <location>
        <begin position="173"/>
        <end position="207"/>
    </location>
</feature>
<dbReference type="CTD" id="26024"/>
<sequence>MFTSVASSCVRHGSRTRKLVTDALILTGLQTLSLQRTHTLFNPAPGYVCRAPAARSVSGSSVCHRDAHLPRAASVDTDQTEDFGSLSTDISSRRLFKKSSPEFQDLKYRDDDALDEEKGKEEEEELARRRPARRNTAYWYHLQCRKLIRDNKLQEALDLFSTDMLRVERLRPEEFNYSVLIGGCGRAGDTRRAFRLYNDMKKRGLVPTDATYTALFNACAEAPSKQAGLQQALKLEQELRRKNIPLSTVTYHALLKMHALTNHLQACVHTLREMLQNGHVVTHDTFHFLLMACLKDKKTGFRLALQIWRQMLKSGIRPQSNNYNLLLRCARDCGIGDPGLASGVLLSPVLKNVRRTSTNIAVMDVDHLEKQLFLLPAAAETCPEQESNQLIPVRQTEDICPSVDTGFSSAPNVLDIFEGRTGEVVSLGTVDTPSDRLALIGGPAGFLEKMKIDGLQPDLKTLTQLVDIVDPGDASLQMLLRTAKQHRVRLDVAFFNSAIRKAAKAGNMEAAKAVLSLMPQYNVKVNIQTFGCLALGCERKEDAVELLKHMEEAGFKPNIQVFSALIGRAARRLDYVYLQTILKTMKALGVGPNEVIIKQLEFAAQYPPNYDQYKSRNNYLVHIDGFRGYYQHWLKVMPAHCPEDEQAEQQREERRPRLDDRLTQRPRPTKESGDELIQTEENQRTSARRYTFDKRTK</sequence>
<proteinExistence type="predicted"/>
<dbReference type="GO" id="GO:0000049">
    <property type="term" value="F:tRNA binding"/>
    <property type="evidence" value="ECO:0007669"/>
    <property type="project" value="TreeGrafter"/>
</dbReference>
<feature type="compositionally biased region" description="Basic and acidic residues" evidence="2">
    <location>
        <begin position="648"/>
        <end position="673"/>
    </location>
</feature>
<name>A0A3P8UMM6_CYNSE</name>